<dbReference type="PROSITE" id="PS51318">
    <property type="entry name" value="TAT"/>
    <property type="match status" value="1"/>
</dbReference>
<evidence type="ECO:0000313" key="2">
    <source>
        <dbReference type="Proteomes" id="UP001500266"/>
    </source>
</evidence>
<keyword evidence="2" id="KW-1185">Reference proteome</keyword>
<dbReference type="EMBL" id="BAABDO010000036">
    <property type="protein sequence ID" value="GAA4141329.1"/>
    <property type="molecule type" value="Genomic_DNA"/>
</dbReference>
<proteinExistence type="predicted"/>
<dbReference type="Proteomes" id="UP001500266">
    <property type="component" value="Unassembled WGS sequence"/>
</dbReference>
<dbReference type="PROSITE" id="PS51257">
    <property type="entry name" value="PROKAR_LIPOPROTEIN"/>
    <property type="match status" value="1"/>
</dbReference>
<evidence type="ECO:0000313" key="1">
    <source>
        <dbReference type="EMBL" id="GAA4141329.1"/>
    </source>
</evidence>
<protein>
    <recommendedName>
        <fullName evidence="3">Peptidase MA-like domain-containing protein</fullName>
    </recommendedName>
</protein>
<organism evidence="1 2">
    <name type="scientific">Actinomadura keratinilytica</name>
    <dbReference type="NCBI Taxonomy" id="547461"/>
    <lineage>
        <taxon>Bacteria</taxon>
        <taxon>Bacillati</taxon>
        <taxon>Actinomycetota</taxon>
        <taxon>Actinomycetes</taxon>
        <taxon>Streptosporangiales</taxon>
        <taxon>Thermomonosporaceae</taxon>
        <taxon>Actinomadura</taxon>
    </lineage>
</organism>
<evidence type="ECO:0008006" key="3">
    <source>
        <dbReference type="Google" id="ProtNLM"/>
    </source>
</evidence>
<gene>
    <name evidence="1" type="ORF">GCM10022416_29230</name>
</gene>
<accession>A0ABP7YU56</accession>
<sequence length="428" mass="45267">MKDDDGRPESDGPSPRRVSRRAAVIAAAAALAGCLLAELGLTAAGPDAPARTTVSATPTAVPDGRAVAAVLANRTRAVRERDRTAFMATVATAPAAYRDAQGRLFDNLLRLPLASWSETLDRLEPGSAVARVRLSYRLRGFDDAPVVRTRYLTFAPRAGSWTIVGDGSARGLADDGDIFDGGALTVVRGDHTLVVGDGPRLREIARRLDAAVPVVSGVVGTGGDGAGRGRRRTVALVPADARLASALAGPSQDLDRIAAVATVAPTAEGPGADRVVVSPAAFARLNELGRDVVLTHELTHVATGGARDGRTPLWLIEGLADYVGYLRADVSVRSAARELRADVAAGRLPDGLPGRADFDGSSPRLSQSYQEAWLACRMIAERYGEATLVRLYRAAGRMPEDTALRETLGVDRDRLTALWRDYLREELG</sequence>
<reference evidence="2" key="1">
    <citation type="journal article" date="2019" name="Int. J. Syst. Evol. Microbiol.">
        <title>The Global Catalogue of Microorganisms (GCM) 10K type strain sequencing project: providing services to taxonomists for standard genome sequencing and annotation.</title>
        <authorList>
            <consortium name="The Broad Institute Genomics Platform"/>
            <consortium name="The Broad Institute Genome Sequencing Center for Infectious Disease"/>
            <person name="Wu L."/>
            <person name="Ma J."/>
        </authorList>
    </citation>
    <scope>NUCLEOTIDE SEQUENCE [LARGE SCALE GENOMIC DNA]</scope>
    <source>
        <strain evidence="2">JCM 17316</strain>
    </source>
</reference>
<name>A0ABP7YU56_9ACTN</name>
<dbReference type="RefSeq" id="WP_345021612.1">
    <property type="nucleotide sequence ID" value="NZ_BAABDO010000036.1"/>
</dbReference>
<dbReference type="InterPro" id="IPR006311">
    <property type="entry name" value="TAT_signal"/>
</dbReference>
<comment type="caution">
    <text evidence="1">The sequence shown here is derived from an EMBL/GenBank/DDBJ whole genome shotgun (WGS) entry which is preliminary data.</text>
</comment>